<evidence type="ECO:0000313" key="4">
    <source>
        <dbReference type="EMBL" id="CAD2075575.1"/>
    </source>
</evidence>
<dbReference type="Gene3D" id="1.10.10.630">
    <property type="entry name" value="DnaD domain-like"/>
    <property type="match status" value="1"/>
</dbReference>
<dbReference type="SUPFAM" id="SSF158499">
    <property type="entry name" value="DnaD domain-like"/>
    <property type="match status" value="1"/>
</dbReference>
<reference evidence="4 5" key="1">
    <citation type="submission" date="2020-07" db="EMBL/GenBank/DDBJ databases">
        <authorList>
            <person name="Criscuolo A."/>
        </authorList>
    </citation>
    <scope>NUCLEOTIDE SEQUENCE [LARGE SCALE GENOMIC DNA]</scope>
    <source>
        <strain evidence="4">CIP107946</strain>
    </source>
</reference>
<comment type="similarity">
    <text evidence="1">Belongs to the DnaB/DnaD family.</text>
</comment>
<dbReference type="InterPro" id="IPR034829">
    <property type="entry name" value="DnaD-like_sf"/>
</dbReference>
<dbReference type="Proteomes" id="UP000588186">
    <property type="component" value="Unassembled WGS sequence"/>
</dbReference>
<evidence type="ECO:0000256" key="1">
    <source>
        <dbReference type="ARBA" id="ARBA00093462"/>
    </source>
</evidence>
<dbReference type="Gene3D" id="1.10.10.10">
    <property type="entry name" value="Winged helix-like DNA-binding domain superfamily/Winged helix DNA-binding domain"/>
    <property type="match status" value="1"/>
</dbReference>
<evidence type="ECO:0000313" key="5">
    <source>
        <dbReference type="Proteomes" id="UP000588186"/>
    </source>
</evidence>
<dbReference type="Pfam" id="PF07261">
    <property type="entry name" value="DnaB_2"/>
    <property type="match status" value="1"/>
</dbReference>
<dbReference type="InterPro" id="IPR036388">
    <property type="entry name" value="WH-like_DNA-bd_sf"/>
</dbReference>
<feature type="domain" description="DnaD N-terminal" evidence="3">
    <location>
        <begin position="13"/>
        <end position="104"/>
    </location>
</feature>
<evidence type="ECO:0000259" key="2">
    <source>
        <dbReference type="Pfam" id="PF07261"/>
    </source>
</evidence>
<protein>
    <submittedName>
        <fullName evidence="4">DNA replication protein DnaD</fullName>
    </submittedName>
</protein>
<name>A0A6V7RDD5_9BACL</name>
<comment type="caution">
    <text evidence="4">The sequence shown here is derived from an EMBL/GenBank/DDBJ whole genome shotgun (WGS) entry which is preliminary data.</text>
</comment>
<accession>A0A6V7RDD5</accession>
<dbReference type="EMBL" id="CAJEWB010000010">
    <property type="protein sequence ID" value="CAD2075575.1"/>
    <property type="molecule type" value="Genomic_DNA"/>
</dbReference>
<feature type="domain" description="DnaB/C C-terminal" evidence="2">
    <location>
        <begin position="120"/>
        <end position="181"/>
    </location>
</feature>
<proteinExistence type="inferred from homology"/>
<dbReference type="AlphaFoldDB" id="A0A6V7RDD5"/>
<organism evidence="4 5">
    <name type="scientific">Phocicoccus pinnipedialis</name>
    <dbReference type="NCBI Taxonomy" id="110845"/>
    <lineage>
        <taxon>Bacteria</taxon>
        <taxon>Bacillati</taxon>
        <taxon>Bacillota</taxon>
        <taxon>Bacilli</taxon>
        <taxon>Bacillales</taxon>
        <taxon>Salinicoccaceae</taxon>
        <taxon>Phocicoccus</taxon>
    </lineage>
</organism>
<evidence type="ECO:0000259" key="3">
    <source>
        <dbReference type="Pfam" id="PF21984"/>
    </source>
</evidence>
<dbReference type="Pfam" id="PF21984">
    <property type="entry name" value="DnaD_N"/>
    <property type="match status" value="1"/>
</dbReference>
<gene>
    <name evidence="4" type="primary">dnaD</name>
    <name evidence="4" type="ORF">JEOPIN946_01055</name>
</gene>
<dbReference type="RefSeq" id="WP_186077503.1">
    <property type="nucleotide sequence ID" value="NZ_CAJEWB010000010.1"/>
</dbReference>
<dbReference type="NCBIfam" id="TIGR01446">
    <property type="entry name" value="DnaD_dom"/>
    <property type="match status" value="1"/>
</dbReference>
<keyword evidence="5" id="KW-1185">Reference proteome</keyword>
<dbReference type="InterPro" id="IPR006343">
    <property type="entry name" value="DnaB/C_C"/>
</dbReference>
<dbReference type="InterPro" id="IPR053843">
    <property type="entry name" value="DnaD_N"/>
</dbReference>
<sequence length="199" mass="23234">MDNYIKYIQLPVNKILFDHYAELDLNEKSLVVLLRLIERQKEEFNGFDSLISGTTMTKQEVVGIIQDLIQLDLIGIETKEIDNKWVEKYTFDTLYKKLEQFLSPSVESKETSKEVISEVFQYIEGLYGRALTPAEFERISEWLSTDNYDPETIKEGVDIAFKNDVSSLQYVERILSTLKKKEKEVDGNYLKPKNWLDGE</sequence>